<dbReference type="OrthoDB" id="9802264at2"/>
<proteinExistence type="predicted"/>
<sequence>MELAINVSDLHFSWNKNSSFSLSIADWQVSRGQKVFLYGPSGSGKSTLLNLLSGVITGYTGQLKVLDQNLQAISGAKRDRFRAQHIGMIFQQFNLLPYLNGLQNIQLAQHFASGSVPASQAFFEQICTNLQLSKPLLNQAAGTMSVGQQQRIAVARALINQPELIIADEPTSALDSELRDQFIQLLLSTASASTVIFVSHDKSLAEHFDVQYDLAALQKANKS</sequence>
<dbReference type="Gene3D" id="3.40.50.300">
    <property type="entry name" value="P-loop containing nucleotide triphosphate hydrolases"/>
    <property type="match status" value="1"/>
</dbReference>
<dbReference type="InterPro" id="IPR027417">
    <property type="entry name" value="P-loop_NTPase"/>
</dbReference>
<name>A0A136A1L1_9ALTE</name>
<evidence type="ECO:0000256" key="1">
    <source>
        <dbReference type="ARBA" id="ARBA00022741"/>
    </source>
</evidence>
<evidence type="ECO:0000259" key="3">
    <source>
        <dbReference type="PROSITE" id="PS50893"/>
    </source>
</evidence>
<dbReference type="GO" id="GO:0005524">
    <property type="term" value="F:ATP binding"/>
    <property type="evidence" value="ECO:0007669"/>
    <property type="project" value="UniProtKB-KW"/>
</dbReference>
<reference evidence="5" key="1">
    <citation type="submission" date="2016-02" db="EMBL/GenBank/DDBJ databases">
        <authorList>
            <person name="Schultz-Johansen M."/>
            <person name="Glaring M.A."/>
            <person name="Bech P.K."/>
            <person name="Stougaard P."/>
        </authorList>
    </citation>
    <scope>NUCLEOTIDE SEQUENCE [LARGE SCALE GENOMIC DNA]</scope>
    <source>
        <strain evidence="5">S66</strain>
    </source>
</reference>
<dbReference type="SMART" id="SM00382">
    <property type="entry name" value="AAA"/>
    <property type="match status" value="1"/>
</dbReference>
<dbReference type="Pfam" id="PF00005">
    <property type="entry name" value="ABC_tran"/>
    <property type="match status" value="1"/>
</dbReference>
<dbReference type="PANTHER" id="PTHR24220">
    <property type="entry name" value="IMPORT ATP-BINDING PROTEIN"/>
    <property type="match status" value="1"/>
</dbReference>
<dbReference type="Proteomes" id="UP000070299">
    <property type="component" value="Unassembled WGS sequence"/>
</dbReference>
<dbReference type="RefSeq" id="WP_068376170.1">
    <property type="nucleotide sequence ID" value="NZ_LSNE01000005.1"/>
</dbReference>
<dbReference type="InterPro" id="IPR017871">
    <property type="entry name" value="ABC_transporter-like_CS"/>
</dbReference>
<keyword evidence="5" id="KW-1185">Reference proteome</keyword>
<keyword evidence="2" id="KW-0067">ATP-binding</keyword>
<dbReference type="SUPFAM" id="SSF52540">
    <property type="entry name" value="P-loop containing nucleoside triphosphate hydrolases"/>
    <property type="match status" value="1"/>
</dbReference>
<keyword evidence="1" id="KW-0547">Nucleotide-binding</keyword>
<dbReference type="InterPro" id="IPR015854">
    <property type="entry name" value="ABC_transpr_LolD-like"/>
</dbReference>
<dbReference type="EMBL" id="LSNE01000005">
    <property type="protein sequence ID" value="KXI29116.1"/>
    <property type="molecule type" value="Genomic_DNA"/>
</dbReference>
<evidence type="ECO:0000313" key="5">
    <source>
        <dbReference type="Proteomes" id="UP000070299"/>
    </source>
</evidence>
<dbReference type="AlphaFoldDB" id="A0A136A1L1"/>
<dbReference type="GO" id="GO:0016887">
    <property type="term" value="F:ATP hydrolysis activity"/>
    <property type="evidence" value="ECO:0007669"/>
    <property type="project" value="InterPro"/>
</dbReference>
<comment type="caution">
    <text evidence="4">The sequence shown here is derived from an EMBL/GenBank/DDBJ whole genome shotgun (WGS) entry which is preliminary data.</text>
</comment>
<dbReference type="STRING" id="1799789.AX660_13225"/>
<dbReference type="InterPro" id="IPR003593">
    <property type="entry name" value="AAA+_ATPase"/>
</dbReference>
<dbReference type="PROSITE" id="PS50893">
    <property type="entry name" value="ABC_TRANSPORTER_2"/>
    <property type="match status" value="1"/>
</dbReference>
<dbReference type="GO" id="GO:0005886">
    <property type="term" value="C:plasma membrane"/>
    <property type="evidence" value="ECO:0007669"/>
    <property type="project" value="TreeGrafter"/>
</dbReference>
<feature type="domain" description="ABC transporter" evidence="3">
    <location>
        <begin position="5"/>
        <end position="220"/>
    </location>
</feature>
<dbReference type="PROSITE" id="PS00211">
    <property type="entry name" value="ABC_TRANSPORTER_1"/>
    <property type="match status" value="1"/>
</dbReference>
<evidence type="ECO:0000256" key="2">
    <source>
        <dbReference type="ARBA" id="ARBA00022840"/>
    </source>
</evidence>
<dbReference type="GO" id="GO:0022857">
    <property type="term" value="F:transmembrane transporter activity"/>
    <property type="evidence" value="ECO:0007669"/>
    <property type="project" value="TreeGrafter"/>
</dbReference>
<gene>
    <name evidence="4" type="ORF">AX660_13225</name>
</gene>
<organism evidence="4 5">
    <name type="scientific">Paraglaciecola hydrolytica</name>
    <dbReference type="NCBI Taxonomy" id="1799789"/>
    <lineage>
        <taxon>Bacteria</taxon>
        <taxon>Pseudomonadati</taxon>
        <taxon>Pseudomonadota</taxon>
        <taxon>Gammaproteobacteria</taxon>
        <taxon>Alteromonadales</taxon>
        <taxon>Alteromonadaceae</taxon>
        <taxon>Paraglaciecola</taxon>
    </lineage>
</organism>
<evidence type="ECO:0000313" key="4">
    <source>
        <dbReference type="EMBL" id="KXI29116.1"/>
    </source>
</evidence>
<accession>A0A136A1L1</accession>
<dbReference type="PANTHER" id="PTHR24220:SF611">
    <property type="entry name" value="ATP-BINDING COMPONENT OF ABC TRANSPORTER-RELATED"/>
    <property type="match status" value="1"/>
</dbReference>
<protein>
    <recommendedName>
        <fullName evidence="3">ABC transporter domain-containing protein</fullName>
    </recommendedName>
</protein>
<dbReference type="InterPro" id="IPR003439">
    <property type="entry name" value="ABC_transporter-like_ATP-bd"/>
</dbReference>